<proteinExistence type="inferred from homology"/>
<evidence type="ECO:0000259" key="9">
    <source>
        <dbReference type="PROSITE" id="PS51826"/>
    </source>
</evidence>
<feature type="domain" description="Lipoyl-binding" evidence="8">
    <location>
        <begin position="2"/>
        <end position="77"/>
    </location>
</feature>
<dbReference type="Proteomes" id="UP000824123">
    <property type="component" value="Unassembled WGS sequence"/>
</dbReference>
<protein>
    <recommendedName>
        <fullName evidence="6">Dihydrolipoamide acetyltransferase component of pyruvate dehydrogenase complex</fullName>
        <ecNumber evidence="6">2.3.1.-</ecNumber>
    </recommendedName>
</protein>
<dbReference type="Pfam" id="PF00198">
    <property type="entry name" value="2-oxoacid_dh"/>
    <property type="match status" value="1"/>
</dbReference>
<evidence type="ECO:0000256" key="7">
    <source>
        <dbReference type="SAM" id="MobiDB-lite"/>
    </source>
</evidence>
<dbReference type="PROSITE" id="PS50968">
    <property type="entry name" value="BIOTINYL_LIPOYL"/>
    <property type="match status" value="1"/>
</dbReference>
<evidence type="ECO:0000256" key="5">
    <source>
        <dbReference type="ARBA" id="ARBA00023315"/>
    </source>
</evidence>
<dbReference type="GO" id="GO:0005737">
    <property type="term" value="C:cytoplasm"/>
    <property type="evidence" value="ECO:0007669"/>
    <property type="project" value="TreeGrafter"/>
</dbReference>
<dbReference type="SUPFAM" id="SSF47005">
    <property type="entry name" value="Peripheral subunit-binding domain of 2-oxo acid dehydrogenase complex"/>
    <property type="match status" value="1"/>
</dbReference>
<dbReference type="GO" id="GO:0016407">
    <property type="term" value="F:acetyltransferase activity"/>
    <property type="evidence" value="ECO:0007669"/>
    <property type="project" value="TreeGrafter"/>
</dbReference>
<dbReference type="Pfam" id="PF02817">
    <property type="entry name" value="E3_binding"/>
    <property type="match status" value="1"/>
</dbReference>
<accession>A0A9D1LQP6</accession>
<dbReference type="GO" id="GO:0031405">
    <property type="term" value="F:lipoic acid binding"/>
    <property type="evidence" value="ECO:0007669"/>
    <property type="project" value="TreeGrafter"/>
</dbReference>
<dbReference type="SUPFAM" id="SSF52777">
    <property type="entry name" value="CoA-dependent acyltransferases"/>
    <property type="match status" value="1"/>
</dbReference>
<dbReference type="InterPro" id="IPR036625">
    <property type="entry name" value="E3-bd_dom_sf"/>
</dbReference>
<comment type="cofactor">
    <cofactor evidence="1 6">
        <name>(R)-lipoate</name>
        <dbReference type="ChEBI" id="CHEBI:83088"/>
    </cofactor>
</comment>
<reference evidence="10" key="2">
    <citation type="journal article" date="2021" name="PeerJ">
        <title>Extensive microbial diversity within the chicken gut microbiome revealed by metagenomics and culture.</title>
        <authorList>
            <person name="Gilroy R."/>
            <person name="Ravi A."/>
            <person name="Getino M."/>
            <person name="Pursley I."/>
            <person name="Horton D.L."/>
            <person name="Alikhan N.F."/>
            <person name="Baker D."/>
            <person name="Gharbi K."/>
            <person name="Hall N."/>
            <person name="Watson M."/>
            <person name="Adriaenssens E.M."/>
            <person name="Foster-Nyarko E."/>
            <person name="Jarju S."/>
            <person name="Secka A."/>
            <person name="Antonio M."/>
            <person name="Oren A."/>
            <person name="Chaudhuri R.R."/>
            <person name="La Ragione R."/>
            <person name="Hildebrand F."/>
            <person name="Pallen M.J."/>
        </authorList>
    </citation>
    <scope>NUCLEOTIDE SEQUENCE</scope>
    <source>
        <strain evidence="10">ChiSxjej2B14-8506</strain>
    </source>
</reference>
<dbReference type="Gene3D" id="3.30.559.10">
    <property type="entry name" value="Chloramphenicol acetyltransferase-like domain"/>
    <property type="match status" value="1"/>
</dbReference>
<dbReference type="InterPro" id="IPR023213">
    <property type="entry name" value="CAT-like_dom_sf"/>
</dbReference>
<dbReference type="InterPro" id="IPR001078">
    <property type="entry name" value="2-oxoacid_DH_actylTfrase"/>
</dbReference>
<comment type="caution">
    <text evidence="10">The sequence shown here is derived from an EMBL/GenBank/DDBJ whole genome shotgun (WGS) entry which is preliminary data.</text>
</comment>
<dbReference type="Gene3D" id="2.40.50.100">
    <property type="match status" value="1"/>
</dbReference>
<sequence length="464" mass="48498">MATPVIMPRQGNSVESCIITKWLVKVGDNVKVGDVLFSYETDKSSFEEESKFAGQVLDIFFGEGDDVPCLTNVCVIGEPGESAAQFDPRTAEAAPEATAAPEAETAAAPAAATTEAPAAAAAPAAQPGHLPERISPRARKLADERHADLTFAAATGPDGRVIARDVEALIAQGHVFTPGAANAGYAGGLTGTGIGGRVTAADVAAAAAAPRAEAPAAETVAAPAAAPAAPEYVDEPMPNIRKVIARQMTLSLSSMAQLTHNISFDCTELQAMRKLFKEQGAPLGMEKITLNDMMLFAVSRVLARPEHRALNANLLDGATMRYFANVQLGCAVDTPRGLMVPTIRDANKKSLLEISREAKALAAACQSGTIDPDLLKGGSFTVSNLGSLGIESFTPVINPPQTGILGVNTIVTRVREVNSQIVPYSAMTLSLTYDHRALDGAPASRFLKDLKDALEHFTLMLAAG</sequence>
<dbReference type="Gene3D" id="4.10.320.10">
    <property type="entry name" value="E3-binding domain"/>
    <property type="match status" value="1"/>
</dbReference>
<evidence type="ECO:0000256" key="2">
    <source>
        <dbReference type="ARBA" id="ARBA00007317"/>
    </source>
</evidence>
<evidence type="ECO:0000256" key="4">
    <source>
        <dbReference type="ARBA" id="ARBA00022823"/>
    </source>
</evidence>
<feature type="domain" description="Peripheral subunit-binding (PSBD)" evidence="9">
    <location>
        <begin position="133"/>
        <end position="170"/>
    </location>
</feature>
<evidence type="ECO:0000313" key="11">
    <source>
        <dbReference type="Proteomes" id="UP000824123"/>
    </source>
</evidence>
<feature type="compositionally biased region" description="Low complexity" evidence="7">
    <location>
        <begin position="91"/>
        <end position="125"/>
    </location>
</feature>
<dbReference type="AlphaFoldDB" id="A0A9D1LQP6"/>
<comment type="similarity">
    <text evidence="2 6">Belongs to the 2-oxoacid dehydrogenase family.</text>
</comment>
<keyword evidence="3 6" id="KW-0808">Transferase</keyword>
<dbReference type="CDD" id="cd06849">
    <property type="entry name" value="lipoyl_domain"/>
    <property type="match status" value="1"/>
</dbReference>
<evidence type="ECO:0000256" key="6">
    <source>
        <dbReference type="RuleBase" id="RU003423"/>
    </source>
</evidence>
<dbReference type="PANTHER" id="PTHR43178">
    <property type="entry name" value="DIHYDROLIPOAMIDE ACETYLTRANSFERASE COMPONENT OF PYRUVATE DEHYDROGENASE COMPLEX"/>
    <property type="match status" value="1"/>
</dbReference>
<evidence type="ECO:0000313" key="10">
    <source>
        <dbReference type="EMBL" id="HIU46261.1"/>
    </source>
</evidence>
<organism evidence="10 11">
    <name type="scientific">Candidatus Fimadaptatus faecigallinarum</name>
    <dbReference type="NCBI Taxonomy" id="2840814"/>
    <lineage>
        <taxon>Bacteria</taxon>
        <taxon>Bacillati</taxon>
        <taxon>Bacillota</taxon>
        <taxon>Clostridia</taxon>
        <taxon>Eubacteriales</taxon>
        <taxon>Candidatus Fimadaptatus</taxon>
    </lineage>
</organism>
<dbReference type="InterPro" id="IPR011053">
    <property type="entry name" value="Single_hybrid_motif"/>
</dbReference>
<dbReference type="InterPro" id="IPR004167">
    <property type="entry name" value="PSBD"/>
</dbReference>
<keyword evidence="5 6" id="KW-0012">Acyltransferase</keyword>
<evidence type="ECO:0000256" key="1">
    <source>
        <dbReference type="ARBA" id="ARBA00001938"/>
    </source>
</evidence>
<feature type="region of interest" description="Disordered" evidence="7">
    <location>
        <begin position="90"/>
        <end position="131"/>
    </location>
</feature>
<evidence type="ECO:0000256" key="3">
    <source>
        <dbReference type="ARBA" id="ARBA00022679"/>
    </source>
</evidence>
<dbReference type="PROSITE" id="PS51826">
    <property type="entry name" value="PSBD"/>
    <property type="match status" value="1"/>
</dbReference>
<dbReference type="EMBL" id="DVNK01000025">
    <property type="protein sequence ID" value="HIU46261.1"/>
    <property type="molecule type" value="Genomic_DNA"/>
</dbReference>
<name>A0A9D1LQP6_9FIRM</name>
<dbReference type="EC" id="2.3.1.-" evidence="6"/>
<dbReference type="PANTHER" id="PTHR43178:SF5">
    <property type="entry name" value="LIPOAMIDE ACYLTRANSFERASE COMPONENT OF BRANCHED-CHAIN ALPHA-KETO ACID DEHYDROGENASE COMPLEX, MITOCHONDRIAL"/>
    <property type="match status" value="1"/>
</dbReference>
<keyword evidence="4 6" id="KW-0450">Lipoyl</keyword>
<gene>
    <name evidence="10" type="ORF">IAC59_03265</name>
</gene>
<evidence type="ECO:0000259" key="8">
    <source>
        <dbReference type="PROSITE" id="PS50968"/>
    </source>
</evidence>
<dbReference type="InterPro" id="IPR050743">
    <property type="entry name" value="2-oxoacid_DH_E2_comp"/>
</dbReference>
<reference evidence="10" key="1">
    <citation type="submission" date="2020-10" db="EMBL/GenBank/DDBJ databases">
        <authorList>
            <person name="Gilroy R."/>
        </authorList>
    </citation>
    <scope>NUCLEOTIDE SEQUENCE</scope>
    <source>
        <strain evidence="10">ChiSxjej2B14-8506</strain>
    </source>
</reference>
<dbReference type="InterPro" id="IPR000089">
    <property type="entry name" value="Biotin_lipoyl"/>
</dbReference>
<dbReference type="SUPFAM" id="SSF51230">
    <property type="entry name" value="Single hybrid motif"/>
    <property type="match status" value="1"/>
</dbReference>
<dbReference type="Pfam" id="PF00364">
    <property type="entry name" value="Biotin_lipoyl"/>
    <property type="match status" value="1"/>
</dbReference>